<dbReference type="EMBL" id="LBIC01000001">
    <property type="protein sequence ID" value="KKW93919.1"/>
    <property type="molecule type" value="Genomic_DNA"/>
</dbReference>
<dbReference type="Proteomes" id="UP000033874">
    <property type="component" value="Unassembled WGS sequence"/>
</dbReference>
<evidence type="ECO:0000256" key="2">
    <source>
        <dbReference type="SAM" id="SignalP"/>
    </source>
</evidence>
<keyword evidence="2" id="KW-0732">Signal</keyword>
<organism evidence="3 4">
    <name type="scientific">Sphingobium chungbukense</name>
    <dbReference type="NCBI Taxonomy" id="56193"/>
    <lineage>
        <taxon>Bacteria</taxon>
        <taxon>Pseudomonadati</taxon>
        <taxon>Pseudomonadota</taxon>
        <taxon>Alphaproteobacteria</taxon>
        <taxon>Sphingomonadales</taxon>
        <taxon>Sphingomonadaceae</taxon>
        <taxon>Sphingobium</taxon>
    </lineage>
</organism>
<name>A0A0M3AZD8_9SPHN</name>
<gene>
    <name evidence="3" type="ORF">YP76_04545</name>
</gene>
<sequence>MKYLIFPLVALGWGTAAMAQPAPSAPKSYPPCSKSVTDECMGSSHGTGHHAAMRPHHKMAAHHHRMAARHRPHHMGHAAHHGMKARPEPKPS</sequence>
<dbReference type="PATRIC" id="fig|56193.3.peg.934"/>
<evidence type="ECO:0000313" key="3">
    <source>
        <dbReference type="EMBL" id="KKW93919.1"/>
    </source>
</evidence>
<feature type="signal peptide" evidence="2">
    <location>
        <begin position="1"/>
        <end position="19"/>
    </location>
</feature>
<dbReference type="AlphaFoldDB" id="A0A0M3AZD8"/>
<feature type="region of interest" description="Disordered" evidence="1">
    <location>
        <begin position="19"/>
        <end position="92"/>
    </location>
</feature>
<proteinExistence type="predicted"/>
<reference evidence="3 4" key="1">
    <citation type="submission" date="2015-04" db="EMBL/GenBank/DDBJ databases">
        <title>Genome sequence of aromatic hydrocarbons-degrading Sphingobium chungbukense DJ77.</title>
        <authorList>
            <person name="Kim Y.-C."/>
            <person name="Chae J.-C."/>
        </authorList>
    </citation>
    <scope>NUCLEOTIDE SEQUENCE [LARGE SCALE GENOMIC DNA]</scope>
    <source>
        <strain evidence="3 4">DJ77</strain>
    </source>
</reference>
<accession>A0A0M3AZD8</accession>
<evidence type="ECO:0000313" key="4">
    <source>
        <dbReference type="Proteomes" id="UP000033874"/>
    </source>
</evidence>
<comment type="caution">
    <text evidence="3">The sequence shown here is derived from an EMBL/GenBank/DDBJ whole genome shotgun (WGS) entry which is preliminary data.</text>
</comment>
<dbReference type="STRING" id="56193.YP76_04545"/>
<feature type="compositionally biased region" description="Basic residues" evidence="1">
    <location>
        <begin position="47"/>
        <end position="84"/>
    </location>
</feature>
<feature type="chain" id="PRO_5005650752" evidence="2">
    <location>
        <begin position="20"/>
        <end position="92"/>
    </location>
</feature>
<evidence type="ECO:0000256" key="1">
    <source>
        <dbReference type="SAM" id="MobiDB-lite"/>
    </source>
</evidence>
<protein>
    <submittedName>
        <fullName evidence="3">Uncharacterized protein</fullName>
    </submittedName>
</protein>
<dbReference type="RefSeq" id="WP_046762354.1">
    <property type="nucleotide sequence ID" value="NZ_LBIC01000001.1"/>
</dbReference>
<keyword evidence="4" id="KW-1185">Reference proteome</keyword>